<keyword evidence="3 8" id="KW-0812">Transmembrane</keyword>
<dbReference type="SUPFAM" id="SSF161070">
    <property type="entry name" value="SNF-like"/>
    <property type="match status" value="1"/>
</dbReference>
<feature type="binding site" evidence="6">
    <location>
        <position position="604"/>
    </location>
    <ligand>
        <name>Na(+)</name>
        <dbReference type="ChEBI" id="CHEBI:29101"/>
        <label>1</label>
    </ligand>
</feature>
<dbReference type="PROSITE" id="PS50267">
    <property type="entry name" value="NA_NEUROTRAN_SYMP_3"/>
    <property type="match status" value="1"/>
</dbReference>
<evidence type="ECO:0000256" key="7">
    <source>
        <dbReference type="PIRSR" id="PIRSR600175-2"/>
    </source>
</evidence>
<keyword evidence="6" id="KW-0915">Sodium</keyword>
<keyword evidence="7" id="KW-1015">Disulfide bond</keyword>
<keyword evidence="4 8" id="KW-1133">Transmembrane helix</keyword>
<organism evidence="9 10">
    <name type="scientific">Brachionus calyciflorus</name>
    <dbReference type="NCBI Taxonomy" id="104777"/>
    <lineage>
        <taxon>Eukaryota</taxon>
        <taxon>Metazoa</taxon>
        <taxon>Spiralia</taxon>
        <taxon>Gnathifera</taxon>
        <taxon>Rotifera</taxon>
        <taxon>Eurotatoria</taxon>
        <taxon>Monogononta</taxon>
        <taxon>Pseudotrocha</taxon>
        <taxon>Ploima</taxon>
        <taxon>Brachionidae</taxon>
        <taxon>Brachionus</taxon>
    </lineage>
</organism>
<dbReference type="InterPro" id="IPR000175">
    <property type="entry name" value="Na/ntran_symport"/>
</dbReference>
<feature type="transmembrane region" description="Helical" evidence="8">
    <location>
        <begin position="206"/>
        <end position="227"/>
    </location>
</feature>
<reference evidence="9" key="1">
    <citation type="submission" date="2021-02" db="EMBL/GenBank/DDBJ databases">
        <authorList>
            <person name="Nowell W R."/>
        </authorList>
    </citation>
    <scope>NUCLEOTIDE SEQUENCE</scope>
    <source>
        <strain evidence="9">Ploen Becks lab</strain>
    </source>
</reference>
<feature type="transmembrane region" description="Helical" evidence="8">
    <location>
        <begin position="488"/>
        <end position="506"/>
    </location>
</feature>
<sequence>MEKEPKLAPLISFNHHFKNHDSDEELLVVDTPLKKLEIKEPHESMSEQVNIQTEAKSFKSSNALIIGEMEINYNEICQENKRIISNDLSVSCSNNGNSILRAPIIPYIIMPLSNNTKNVKIKETLCEQTQNDNRNSYTNNIQIDGKLDNAENAEKQSETSTYISIQREKWSHKTEFLLAIIGFSVDLGNIWRFPKVVYENGGGRFLIPYFVQLAFCGLPLFFMELALGQSHQTGLYTLMEKICPLLKGLALTSFVIDLFMAMFYNTIIAWAVYYLVLSFRSVVPWKGCSESWNTLCCLPINNYNNMQANNFSLYDTNYQMSSSGSYISKIYPEISESISRRIVIFDNRKNVKNLERVGNKAVFEISKFINEEVSFSNHFKKIQEIANETLEARVENWVNSYFVLVNKTIHPAPKVDLPSENINKYFFDPLLLTNLIEEKISEVYLNQSVSVFLSCEKNFNNPTQEFYTRYLTEMHKSTGLEELGNIKWEMLLSLLIVFITVYFALWKGIKSAGKAVWITAIAPYIVMIILLIRGITLDGSWMGIKFYLSVDDWGSLFEMKVWVDAATQIFFSLGPGFGTIIALSSYNKKTNDCYKDALLTSFINCFTSILSGFVVFSTLGHMAHVQGKTIQEVTEPGPGLIFITYPQAISLMPWAPFWAVIFFFMLFTLGIDSTFGGLESVITGVCDTYPQLTGKKRSWFVLGLIGLCFFAAIPTVTYGGPYIVNLFDNFAVAPAILIVVFLEIIGVMYAYGCDRFCDDLKEMIKRTPNDFWIYCWKYISPAIVVIMTFMICKGMISAPLEYGNGYVYEGKGEFFASLIVGIPISLIFIYAAYRIYKTEGTLEERVKKLMKPKDAWHKNTQPIQADNTIKMENLEKNPKYIIVNFNQTVTDSVNL</sequence>
<evidence type="ECO:0000256" key="2">
    <source>
        <dbReference type="ARBA" id="ARBA00022448"/>
    </source>
</evidence>
<feature type="binding site" evidence="6">
    <location>
        <position position="185"/>
    </location>
    <ligand>
        <name>Na(+)</name>
        <dbReference type="ChEBI" id="CHEBI:29101"/>
        <label>1</label>
    </ligand>
</feature>
<feature type="binding site" evidence="6">
    <location>
        <position position="182"/>
    </location>
    <ligand>
        <name>Na(+)</name>
        <dbReference type="ChEBI" id="CHEBI:29101"/>
        <label>1</label>
    </ligand>
</feature>
<dbReference type="PANTHER" id="PTHR11616:SF279">
    <property type="entry name" value="SODIUM-DEPENDENT SEROTONIN TRANSPORTER"/>
    <property type="match status" value="1"/>
</dbReference>
<gene>
    <name evidence="9" type="ORF">OXX778_LOCUS4002</name>
</gene>
<proteinExistence type="predicted"/>
<name>A0A813PBG6_9BILA</name>
<evidence type="ECO:0000256" key="5">
    <source>
        <dbReference type="ARBA" id="ARBA00023136"/>
    </source>
</evidence>
<evidence type="ECO:0000256" key="4">
    <source>
        <dbReference type="ARBA" id="ARBA00022989"/>
    </source>
</evidence>
<dbReference type="AlphaFoldDB" id="A0A813PBG6"/>
<dbReference type="Proteomes" id="UP000663879">
    <property type="component" value="Unassembled WGS sequence"/>
</dbReference>
<dbReference type="GO" id="GO:0098793">
    <property type="term" value="C:presynapse"/>
    <property type="evidence" value="ECO:0007669"/>
    <property type="project" value="GOC"/>
</dbReference>
<feature type="binding site" evidence="6">
    <location>
        <position position="189"/>
    </location>
    <ligand>
        <name>Na(+)</name>
        <dbReference type="ChEBI" id="CHEBI:29101"/>
        <label>1</label>
    </ligand>
</feature>
<dbReference type="InterPro" id="IPR037272">
    <property type="entry name" value="SNS_sf"/>
</dbReference>
<evidence type="ECO:0000256" key="6">
    <source>
        <dbReference type="PIRSR" id="PIRSR600175-1"/>
    </source>
</evidence>
<dbReference type="GO" id="GO:0005886">
    <property type="term" value="C:plasma membrane"/>
    <property type="evidence" value="ECO:0007669"/>
    <property type="project" value="TreeGrafter"/>
</dbReference>
<evidence type="ECO:0000313" key="10">
    <source>
        <dbReference type="Proteomes" id="UP000663879"/>
    </source>
</evidence>
<dbReference type="PANTHER" id="PTHR11616">
    <property type="entry name" value="SODIUM/CHLORIDE DEPENDENT TRANSPORTER"/>
    <property type="match status" value="1"/>
</dbReference>
<feature type="transmembrane region" description="Helical" evidence="8">
    <location>
        <begin position="248"/>
        <end position="276"/>
    </location>
</feature>
<dbReference type="GO" id="GO:0005335">
    <property type="term" value="F:serotonin:sodium:chloride symporter activity"/>
    <property type="evidence" value="ECO:0007669"/>
    <property type="project" value="TreeGrafter"/>
</dbReference>
<feature type="binding site" evidence="6">
    <location>
        <position position="672"/>
    </location>
    <ligand>
        <name>Na(+)</name>
        <dbReference type="ChEBI" id="CHEBI:29101"/>
        <label>1</label>
    </ligand>
</feature>
<accession>A0A813PBG6</accession>
<feature type="transmembrane region" description="Helical" evidence="8">
    <location>
        <begin position="730"/>
        <end position="751"/>
    </location>
</feature>
<keyword evidence="2" id="KW-0813">Transport</keyword>
<dbReference type="EMBL" id="CAJNOC010000377">
    <property type="protein sequence ID" value="CAF0752658.1"/>
    <property type="molecule type" value="Genomic_DNA"/>
</dbReference>
<feature type="transmembrane region" description="Helical" evidence="8">
    <location>
        <begin position="565"/>
        <end position="586"/>
    </location>
</feature>
<dbReference type="Pfam" id="PF00209">
    <property type="entry name" value="SNF"/>
    <property type="match status" value="2"/>
</dbReference>
<feature type="transmembrane region" description="Helical" evidence="8">
    <location>
        <begin position="771"/>
        <end position="796"/>
    </location>
</feature>
<feature type="transmembrane region" description="Helical" evidence="8">
    <location>
        <begin position="515"/>
        <end position="535"/>
    </location>
</feature>
<feature type="transmembrane region" description="Helical" evidence="8">
    <location>
        <begin position="655"/>
        <end position="678"/>
    </location>
</feature>
<dbReference type="GO" id="GO:0006865">
    <property type="term" value="P:amino acid transport"/>
    <property type="evidence" value="ECO:0007669"/>
    <property type="project" value="TreeGrafter"/>
</dbReference>
<evidence type="ECO:0000313" key="9">
    <source>
        <dbReference type="EMBL" id="CAF0752658.1"/>
    </source>
</evidence>
<feature type="binding site" evidence="6">
    <location>
        <position position="669"/>
    </location>
    <ligand>
        <name>Na(+)</name>
        <dbReference type="ChEBI" id="CHEBI:29101"/>
        <label>1</label>
    </ligand>
</feature>
<evidence type="ECO:0000256" key="3">
    <source>
        <dbReference type="ARBA" id="ARBA00022692"/>
    </source>
</evidence>
<dbReference type="OrthoDB" id="6581954at2759"/>
<dbReference type="PRINTS" id="PR00176">
    <property type="entry name" value="NANEUSMPORT"/>
</dbReference>
<feature type="transmembrane region" description="Helical" evidence="8">
    <location>
        <begin position="598"/>
        <end position="619"/>
    </location>
</feature>
<feature type="disulfide bond" evidence="7">
    <location>
        <begin position="288"/>
        <end position="297"/>
    </location>
</feature>
<dbReference type="GO" id="GO:0051378">
    <property type="term" value="F:serotonin binding"/>
    <property type="evidence" value="ECO:0007669"/>
    <property type="project" value="TreeGrafter"/>
</dbReference>
<dbReference type="GO" id="GO:0046872">
    <property type="term" value="F:metal ion binding"/>
    <property type="evidence" value="ECO:0007669"/>
    <property type="project" value="UniProtKB-KW"/>
</dbReference>
<comment type="caution">
    <text evidence="9">The sequence shown here is derived from an EMBL/GenBank/DDBJ whole genome shotgun (WGS) entry which is preliminary data.</text>
</comment>
<comment type="subcellular location">
    <subcellularLocation>
        <location evidence="1">Membrane</location>
        <topology evidence="1">Multi-pass membrane protein</topology>
    </subcellularLocation>
</comment>
<evidence type="ECO:0000256" key="8">
    <source>
        <dbReference type="SAM" id="Phobius"/>
    </source>
</evidence>
<protein>
    <submittedName>
        <fullName evidence="9">Uncharacterized protein</fullName>
    </submittedName>
</protein>
<feature type="binding site" evidence="6">
    <location>
        <position position="673"/>
    </location>
    <ligand>
        <name>Na(+)</name>
        <dbReference type="ChEBI" id="CHEBI:29101"/>
        <label>1</label>
    </ligand>
</feature>
<feature type="binding site" evidence="6">
    <location>
        <position position="572"/>
    </location>
    <ligand>
        <name>Na(+)</name>
        <dbReference type="ChEBI" id="CHEBI:29101"/>
        <label>1</label>
    </ligand>
</feature>
<keyword evidence="6" id="KW-0479">Metal-binding</keyword>
<keyword evidence="5 8" id="KW-0472">Membrane</keyword>
<feature type="transmembrane region" description="Helical" evidence="8">
    <location>
        <begin position="699"/>
        <end position="724"/>
    </location>
</feature>
<keyword evidence="10" id="KW-1185">Reference proteome</keyword>
<feature type="transmembrane region" description="Helical" evidence="8">
    <location>
        <begin position="816"/>
        <end position="836"/>
    </location>
</feature>
<evidence type="ECO:0000256" key="1">
    <source>
        <dbReference type="ARBA" id="ARBA00004141"/>
    </source>
</evidence>
<dbReference type="GO" id="GO:0043005">
    <property type="term" value="C:neuron projection"/>
    <property type="evidence" value="ECO:0007669"/>
    <property type="project" value="TreeGrafter"/>
</dbReference>